<dbReference type="PROSITE" id="PS51318">
    <property type="entry name" value="TAT"/>
    <property type="match status" value="1"/>
</dbReference>
<evidence type="ECO:0008006" key="3">
    <source>
        <dbReference type="Google" id="ProtNLM"/>
    </source>
</evidence>
<dbReference type="Pfam" id="PF10518">
    <property type="entry name" value="TAT_signal"/>
    <property type="match status" value="1"/>
</dbReference>
<dbReference type="EMBL" id="PEZK01000028">
    <property type="protein sequence ID" value="PIU02095.1"/>
    <property type="molecule type" value="Genomic_DNA"/>
</dbReference>
<dbReference type="InterPro" id="IPR006311">
    <property type="entry name" value="TAT_signal"/>
</dbReference>
<protein>
    <recommendedName>
        <fullName evidence="3">Twin-arginine translocation signal domain-containing protein</fullName>
    </recommendedName>
</protein>
<name>A0A2M6XAR7_9BACT</name>
<comment type="caution">
    <text evidence="1">The sequence shown here is derived from an EMBL/GenBank/DDBJ whole genome shotgun (WGS) entry which is preliminary data.</text>
</comment>
<dbReference type="InterPro" id="IPR019546">
    <property type="entry name" value="TAT_signal_bac_arc"/>
</dbReference>
<evidence type="ECO:0000313" key="2">
    <source>
        <dbReference type="Proteomes" id="UP000231214"/>
    </source>
</evidence>
<accession>A0A2M6XAR7</accession>
<proteinExistence type="predicted"/>
<dbReference type="Proteomes" id="UP000231214">
    <property type="component" value="Unassembled WGS sequence"/>
</dbReference>
<organism evidence="1 2">
    <name type="scientific">Candidatus Shapirobacteria bacterium CG09_land_8_20_14_0_10_49_15</name>
    <dbReference type="NCBI Taxonomy" id="1974482"/>
    <lineage>
        <taxon>Bacteria</taxon>
        <taxon>Candidatus Shapironibacteriota</taxon>
    </lineage>
</organism>
<dbReference type="AlphaFoldDB" id="A0A2M6XAR7"/>
<sequence>MGEEIDQLQPPRKLTRRQFLKTTVMVAAGLALGGCESSREAELKKEFAGKKVAWRRSGVYGPFDSPGSNDAPWEPKTSKKEGIVNDVVLEVNLIDGEKKECCWFRIECSSAPIGAKIGWFKPSWVNVWDGEKKDWRPVASLIDDFGQPVLAK</sequence>
<evidence type="ECO:0000313" key="1">
    <source>
        <dbReference type="EMBL" id="PIU02095.1"/>
    </source>
</evidence>
<gene>
    <name evidence="1" type="ORF">COT66_01930</name>
</gene>
<reference evidence="2" key="1">
    <citation type="submission" date="2017-09" db="EMBL/GenBank/DDBJ databases">
        <title>Depth-based differentiation of microbial function through sediment-hosted aquifers and enrichment of novel symbionts in the deep terrestrial subsurface.</title>
        <authorList>
            <person name="Probst A.J."/>
            <person name="Ladd B."/>
            <person name="Jarett J.K."/>
            <person name="Geller-Mcgrath D.E."/>
            <person name="Sieber C.M.K."/>
            <person name="Emerson J.B."/>
            <person name="Anantharaman K."/>
            <person name="Thomas B.C."/>
            <person name="Malmstrom R."/>
            <person name="Stieglmeier M."/>
            <person name="Klingl A."/>
            <person name="Woyke T."/>
            <person name="Ryan C.M."/>
            <person name="Banfield J.F."/>
        </authorList>
    </citation>
    <scope>NUCLEOTIDE SEQUENCE [LARGE SCALE GENOMIC DNA]</scope>
</reference>